<protein>
    <recommendedName>
        <fullName evidence="5">SH3 domain-containing protein</fullName>
    </recommendedName>
</protein>
<keyword evidence="4" id="KW-1133">Transmembrane helix</keyword>
<sequence>MPYQPSRLEARVALDGGDHRLVARQRAVTTDDDPFGWLTSLFGGGEEETTTTRRTSTTTTRLATLSTPTLTNTRTSTTPTSRSTSSTSTAQLATTPPPVATPSSRQTTTITATSGGLDSSQANADSGNNSSSSGGLPSVVIGIIVAASVIFGLIFIALIARKVFQARRRNRRNTWARGSTIAPFDAPITTEKALPPPPPPKESYPVSYPAYPPAAVAPSTAYNNNIPPGPYSPAAPSSAGYPAPYPFGGPNAALLTPNSYQGVGTAAVAAGGFTAADLAGPVVIQHTPPTPTAPAPGVAVPVSTVKRTFIPSLPDELSISNGDQVRILSAYDDGWALCEKVSTGEKGVVPQECLEAAKATGGDDARLNRNSSLRRQADQTN</sequence>
<dbReference type="InterPro" id="IPR035521">
    <property type="entry name" value="Fus1_SH3"/>
</dbReference>
<feature type="compositionally biased region" description="Polar residues" evidence="3">
    <location>
        <begin position="368"/>
        <end position="381"/>
    </location>
</feature>
<accession>A0A0C2XXN6</accession>
<evidence type="ECO:0000313" key="7">
    <source>
        <dbReference type="Proteomes" id="UP000054097"/>
    </source>
</evidence>
<dbReference type="STRING" id="933852.A0A0C2XXN6"/>
<proteinExistence type="predicted"/>
<feature type="region of interest" description="Disordered" evidence="3">
    <location>
        <begin position="359"/>
        <end position="381"/>
    </location>
</feature>
<evidence type="ECO:0000256" key="4">
    <source>
        <dbReference type="SAM" id="Phobius"/>
    </source>
</evidence>
<dbReference type="Proteomes" id="UP000054097">
    <property type="component" value="Unassembled WGS sequence"/>
</dbReference>
<dbReference type="Gene3D" id="2.30.30.40">
    <property type="entry name" value="SH3 Domains"/>
    <property type="match status" value="1"/>
</dbReference>
<dbReference type="InterPro" id="IPR036028">
    <property type="entry name" value="SH3-like_dom_sf"/>
</dbReference>
<dbReference type="InterPro" id="IPR001452">
    <property type="entry name" value="SH3_domain"/>
</dbReference>
<evidence type="ECO:0000256" key="1">
    <source>
        <dbReference type="ARBA" id="ARBA00022443"/>
    </source>
</evidence>
<gene>
    <name evidence="6" type="ORF">M408DRAFT_326278</name>
</gene>
<dbReference type="EMBL" id="KN824278">
    <property type="protein sequence ID" value="KIM33597.1"/>
    <property type="molecule type" value="Genomic_DNA"/>
</dbReference>
<feature type="transmembrane region" description="Helical" evidence="4">
    <location>
        <begin position="139"/>
        <end position="160"/>
    </location>
</feature>
<dbReference type="SMART" id="SM00326">
    <property type="entry name" value="SH3"/>
    <property type="match status" value="1"/>
</dbReference>
<feature type="region of interest" description="Disordered" evidence="3">
    <location>
        <begin position="39"/>
        <end position="133"/>
    </location>
</feature>
<feature type="compositionally biased region" description="Low complexity" evidence="3">
    <location>
        <begin position="52"/>
        <end position="94"/>
    </location>
</feature>
<dbReference type="SUPFAM" id="SSF50044">
    <property type="entry name" value="SH3-domain"/>
    <property type="match status" value="1"/>
</dbReference>
<evidence type="ECO:0000256" key="2">
    <source>
        <dbReference type="PROSITE-ProRule" id="PRU00192"/>
    </source>
</evidence>
<reference evidence="6 7" key="1">
    <citation type="submission" date="2014-04" db="EMBL/GenBank/DDBJ databases">
        <authorList>
            <consortium name="DOE Joint Genome Institute"/>
            <person name="Kuo A."/>
            <person name="Zuccaro A."/>
            <person name="Kohler A."/>
            <person name="Nagy L.G."/>
            <person name="Floudas D."/>
            <person name="Copeland A."/>
            <person name="Barry K.W."/>
            <person name="Cichocki N."/>
            <person name="Veneault-Fourrey C."/>
            <person name="LaButti K."/>
            <person name="Lindquist E.A."/>
            <person name="Lipzen A."/>
            <person name="Lundell T."/>
            <person name="Morin E."/>
            <person name="Murat C."/>
            <person name="Sun H."/>
            <person name="Tunlid A."/>
            <person name="Henrissat B."/>
            <person name="Grigoriev I.V."/>
            <person name="Hibbett D.S."/>
            <person name="Martin F."/>
            <person name="Nordberg H.P."/>
            <person name="Cantor M.N."/>
            <person name="Hua S.X."/>
        </authorList>
    </citation>
    <scope>NUCLEOTIDE SEQUENCE [LARGE SCALE GENOMIC DNA]</scope>
    <source>
        <strain evidence="6 7">MAFF 305830</strain>
    </source>
</reference>
<evidence type="ECO:0000256" key="3">
    <source>
        <dbReference type="SAM" id="MobiDB-lite"/>
    </source>
</evidence>
<feature type="compositionally biased region" description="Low complexity" evidence="3">
    <location>
        <begin position="118"/>
        <end position="133"/>
    </location>
</feature>
<dbReference type="CDD" id="cd11854">
    <property type="entry name" value="SH3_Fus1p"/>
    <property type="match status" value="1"/>
</dbReference>
<evidence type="ECO:0000259" key="5">
    <source>
        <dbReference type="PROSITE" id="PS50002"/>
    </source>
</evidence>
<keyword evidence="7" id="KW-1185">Reference proteome</keyword>
<feature type="compositionally biased region" description="Polar residues" evidence="3">
    <location>
        <begin position="103"/>
        <end position="117"/>
    </location>
</feature>
<dbReference type="AlphaFoldDB" id="A0A0C2XXN6"/>
<keyword evidence="4" id="KW-0812">Transmembrane</keyword>
<organism evidence="6 7">
    <name type="scientific">Serendipita vermifera MAFF 305830</name>
    <dbReference type="NCBI Taxonomy" id="933852"/>
    <lineage>
        <taxon>Eukaryota</taxon>
        <taxon>Fungi</taxon>
        <taxon>Dikarya</taxon>
        <taxon>Basidiomycota</taxon>
        <taxon>Agaricomycotina</taxon>
        <taxon>Agaricomycetes</taxon>
        <taxon>Sebacinales</taxon>
        <taxon>Serendipitaceae</taxon>
        <taxon>Serendipita</taxon>
    </lineage>
</organism>
<name>A0A0C2XXN6_SERVB</name>
<feature type="domain" description="SH3" evidence="5">
    <location>
        <begin position="294"/>
        <end position="359"/>
    </location>
</feature>
<dbReference type="PROSITE" id="PS50002">
    <property type="entry name" value="SH3"/>
    <property type="match status" value="1"/>
</dbReference>
<dbReference type="OrthoDB" id="5340910at2759"/>
<keyword evidence="1 2" id="KW-0728">SH3 domain</keyword>
<keyword evidence="4" id="KW-0472">Membrane</keyword>
<dbReference type="HOGENOM" id="CLU_696599_0_0_1"/>
<evidence type="ECO:0000313" key="6">
    <source>
        <dbReference type="EMBL" id="KIM33597.1"/>
    </source>
</evidence>
<reference evidence="7" key="2">
    <citation type="submission" date="2015-01" db="EMBL/GenBank/DDBJ databases">
        <title>Evolutionary Origins and Diversification of the Mycorrhizal Mutualists.</title>
        <authorList>
            <consortium name="DOE Joint Genome Institute"/>
            <consortium name="Mycorrhizal Genomics Consortium"/>
            <person name="Kohler A."/>
            <person name="Kuo A."/>
            <person name="Nagy L.G."/>
            <person name="Floudas D."/>
            <person name="Copeland A."/>
            <person name="Barry K.W."/>
            <person name="Cichocki N."/>
            <person name="Veneault-Fourrey C."/>
            <person name="LaButti K."/>
            <person name="Lindquist E.A."/>
            <person name="Lipzen A."/>
            <person name="Lundell T."/>
            <person name="Morin E."/>
            <person name="Murat C."/>
            <person name="Riley R."/>
            <person name="Ohm R."/>
            <person name="Sun H."/>
            <person name="Tunlid A."/>
            <person name="Henrissat B."/>
            <person name="Grigoriev I.V."/>
            <person name="Hibbett D.S."/>
            <person name="Martin F."/>
        </authorList>
    </citation>
    <scope>NUCLEOTIDE SEQUENCE [LARGE SCALE GENOMIC DNA]</scope>
    <source>
        <strain evidence="7">MAFF 305830</strain>
    </source>
</reference>
<dbReference type="Pfam" id="PF14604">
    <property type="entry name" value="SH3_9"/>
    <property type="match status" value="1"/>
</dbReference>